<dbReference type="GO" id="GO:0005524">
    <property type="term" value="F:ATP binding"/>
    <property type="evidence" value="ECO:0007669"/>
    <property type="project" value="UniProtKB-UniRule"/>
</dbReference>
<protein>
    <recommendedName>
        <fullName evidence="6">Bifunctional ligase/repressor BirA</fullName>
    </recommendedName>
    <alternativeName>
        <fullName evidence="6">Biotin operon repressor</fullName>
    </alternativeName>
    <alternativeName>
        <fullName evidence="6">Biotin--[acetyl-CoA-carboxylase] ligase</fullName>
        <ecNumber evidence="6">6.3.4.15</ecNumber>
    </alternativeName>
    <alternativeName>
        <fullName evidence="6">Biotin--protein ligase</fullName>
    </alternativeName>
    <alternativeName>
        <fullName evidence="6">Biotin-[acetyl-CoA carboxylase] synthetase</fullName>
    </alternativeName>
</protein>
<evidence type="ECO:0000259" key="7">
    <source>
        <dbReference type="PROSITE" id="PS51733"/>
    </source>
</evidence>
<keyword evidence="6" id="KW-0804">Transcription</keyword>
<feature type="DNA-binding region" description="H-T-H motif" evidence="6">
    <location>
        <begin position="23"/>
        <end position="42"/>
    </location>
</feature>
<keyword evidence="6" id="KW-0678">Repressor</keyword>
<dbReference type="Pfam" id="PF08279">
    <property type="entry name" value="HTH_11"/>
    <property type="match status" value="1"/>
</dbReference>
<dbReference type="SUPFAM" id="SSF46785">
    <property type="entry name" value="Winged helix' DNA-binding domain"/>
    <property type="match status" value="1"/>
</dbReference>
<dbReference type="GO" id="GO:0004077">
    <property type="term" value="F:biotin--[biotin carboxyl-carrier protein] ligase activity"/>
    <property type="evidence" value="ECO:0007669"/>
    <property type="project" value="UniProtKB-UniRule"/>
</dbReference>
<dbReference type="PANTHER" id="PTHR12835:SF5">
    <property type="entry name" value="BIOTIN--PROTEIN LIGASE"/>
    <property type="match status" value="1"/>
</dbReference>
<dbReference type="InterPro" id="IPR030855">
    <property type="entry name" value="Bifunct_BirA"/>
</dbReference>
<dbReference type="GO" id="GO:0003677">
    <property type="term" value="F:DNA binding"/>
    <property type="evidence" value="ECO:0007669"/>
    <property type="project" value="UniProtKB-UniRule"/>
</dbReference>
<dbReference type="Pfam" id="PF03099">
    <property type="entry name" value="BPL_LplA_LipB"/>
    <property type="match status" value="1"/>
</dbReference>
<evidence type="ECO:0000256" key="5">
    <source>
        <dbReference type="ARBA" id="ARBA00047846"/>
    </source>
</evidence>
<evidence type="ECO:0000256" key="6">
    <source>
        <dbReference type="HAMAP-Rule" id="MF_00978"/>
    </source>
</evidence>
<feature type="domain" description="BPL/LPL catalytic" evidence="7">
    <location>
        <begin position="60"/>
        <end position="269"/>
    </location>
</feature>
<sequence length="320" mass="35866">MNDHWLRKRQILNCLTHQHFVSGEVIAKKLSLTRAAINQHIDGLKDYGIEIYSVKGKGYKLANPISLIVESQLVNAIENRCFYFDDTNSTNAFMLSHATELKSGDICVAEYQSAGRGRRGRQWVSPYGHHIYASLFWRFNQDISQASGLSLVVGCAIVKALQDFGVEELGLKWPNDIYLDHKKLAGILIEVSQTSSQHTDLVIGFGINMSMSIEQGDLIDQPWSDLSTMASMPDKTALLIKLHSQLKRDLQLFEQHGLTEFATRWNEHDLFINREVTLIMSPNSVTGFCRGIDNQGAILLENEQGINAFVGGEISLRAAQ</sequence>
<dbReference type="InterPro" id="IPR008988">
    <property type="entry name" value="Transcriptional_repressor_C"/>
</dbReference>
<dbReference type="NCBIfam" id="NF008847">
    <property type="entry name" value="PRK11886.1-2"/>
    <property type="match status" value="1"/>
</dbReference>
<evidence type="ECO:0000256" key="2">
    <source>
        <dbReference type="ARBA" id="ARBA00022741"/>
    </source>
</evidence>
<dbReference type="CDD" id="cd16442">
    <property type="entry name" value="BPL"/>
    <property type="match status" value="1"/>
</dbReference>
<keyword evidence="9" id="KW-1185">Reference proteome</keyword>
<keyword evidence="1 6" id="KW-0436">Ligase</keyword>
<dbReference type="EC" id="6.3.4.15" evidence="6"/>
<dbReference type="InterPro" id="IPR036390">
    <property type="entry name" value="WH_DNA-bd_sf"/>
</dbReference>
<reference evidence="8" key="1">
    <citation type="submission" date="2022-01" db="EMBL/GenBank/DDBJ databases">
        <title>Whole genome-based taxonomy of the Shewanellaceae.</title>
        <authorList>
            <person name="Martin-Rodriguez A.J."/>
        </authorList>
    </citation>
    <scope>NUCLEOTIDE SEQUENCE</scope>
    <source>
        <strain evidence="8">DSM 23803</strain>
    </source>
</reference>
<dbReference type="PANTHER" id="PTHR12835">
    <property type="entry name" value="BIOTIN PROTEIN LIGASE"/>
    <property type="match status" value="1"/>
</dbReference>
<dbReference type="NCBIfam" id="TIGR00121">
    <property type="entry name" value="birA_ligase"/>
    <property type="match status" value="1"/>
</dbReference>
<dbReference type="InterPro" id="IPR004143">
    <property type="entry name" value="BPL_LPL_catalytic"/>
</dbReference>
<feature type="binding site" evidence="6">
    <location>
        <position position="112"/>
    </location>
    <ligand>
        <name>biotin</name>
        <dbReference type="ChEBI" id="CHEBI:57586"/>
    </ligand>
</feature>
<name>A0A9X1Z622_9GAMM</name>
<dbReference type="SUPFAM" id="SSF55681">
    <property type="entry name" value="Class II aaRS and biotin synthetases"/>
    <property type="match status" value="1"/>
</dbReference>
<evidence type="ECO:0000256" key="4">
    <source>
        <dbReference type="ARBA" id="ARBA00023267"/>
    </source>
</evidence>
<dbReference type="AlphaFoldDB" id="A0A9X1Z622"/>
<dbReference type="InterPro" id="IPR045864">
    <property type="entry name" value="aa-tRNA-synth_II/BPL/LPL"/>
</dbReference>
<evidence type="ECO:0000256" key="3">
    <source>
        <dbReference type="ARBA" id="ARBA00022840"/>
    </source>
</evidence>
<dbReference type="InterPro" id="IPR004408">
    <property type="entry name" value="Biotin_CoA_COase_ligase"/>
</dbReference>
<dbReference type="InterPro" id="IPR036388">
    <property type="entry name" value="WH-like_DNA-bd_sf"/>
</dbReference>
<proteinExistence type="inferred from homology"/>
<comment type="function">
    <text evidence="6">Acts both as a biotin--[acetyl-CoA-carboxylase] ligase and a biotin-operon repressor. In the presence of ATP, BirA activates biotin to form the BirA-biotinyl-5'-adenylate (BirA-bio-5'-AMP or holoBirA) complex. HoloBirA can either transfer the biotinyl moiety to the biotin carboxyl carrier protein (BCCP) subunit of acetyl-CoA carboxylase, or bind to the biotin operator site and inhibit transcription of the operon.</text>
</comment>
<evidence type="ECO:0000313" key="8">
    <source>
        <dbReference type="EMBL" id="MCL1106896.1"/>
    </source>
</evidence>
<keyword evidence="4 6" id="KW-0092">Biotin</keyword>
<keyword evidence="2 6" id="KW-0547">Nucleotide-binding</keyword>
<dbReference type="HAMAP" id="MF_00978">
    <property type="entry name" value="Bifunct_BirA"/>
    <property type="match status" value="1"/>
</dbReference>
<dbReference type="Gene3D" id="3.30.930.10">
    <property type="entry name" value="Bira Bifunctional Protein, Domain 2"/>
    <property type="match status" value="1"/>
</dbReference>
<dbReference type="GO" id="GO:0006355">
    <property type="term" value="P:regulation of DNA-templated transcription"/>
    <property type="evidence" value="ECO:0007669"/>
    <property type="project" value="UniProtKB-UniRule"/>
</dbReference>
<feature type="binding site" evidence="6">
    <location>
        <begin position="116"/>
        <end position="118"/>
    </location>
    <ligand>
        <name>biotin</name>
        <dbReference type="ChEBI" id="CHEBI:57586"/>
    </ligand>
</feature>
<dbReference type="InterPro" id="IPR003142">
    <property type="entry name" value="BPL_C"/>
</dbReference>
<dbReference type="Gene3D" id="2.30.30.100">
    <property type="match status" value="1"/>
</dbReference>
<dbReference type="RefSeq" id="WP_188927255.1">
    <property type="nucleotide sequence ID" value="NZ_BMQI01000106.1"/>
</dbReference>
<dbReference type="Proteomes" id="UP001139408">
    <property type="component" value="Unassembled WGS sequence"/>
</dbReference>
<organism evidence="8 9">
    <name type="scientific">Shewanella algicola</name>
    <dbReference type="NCBI Taxonomy" id="640633"/>
    <lineage>
        <taxon>Bacteria</taxon>
        <taxon>Pseudomonadati</taxon>
        <taxon>Pseudomonadota</taxon>
        <taxon>Gammaproteobacteria</taxon>
        <taxon>Alteromonadales</taxon>
        <taxon>Shewanellaceae</taxon>
        <taxon>Shewanella</taxon>
    </lineage>
</organism>
<dbReference type="NCBIfam" id="NF008850">
    <property type="entry name" value="PRK11886.1-5"/>
    <property type="match status" value="1"/>
</dbReference>
<dbReference type="GO" id="GO:0005737">
    <property type="term" value="C:cytoplasm"/>
    <property type="evidence" value="ECO:0007669"/>
    <property type="project" value="TreeGrafter"/>
</dbReference>
<keyword evidence="6" id="KW-0238">DNA-binding</keyword>
<keyword evidence="6" id="KW-0805">Transcription regulation</keyword>
<dbReference type="InterPro" id="IPR013196">
    <property type="entry name" value="HTH_11"/>
</dbReference>
<comment type="catalytic activity">
    <reaction evidence="5 6">
        <text>biotin + L-lysyl-[protein] + ATP = N(6)-biotinyl-L-lysyl-[protein] + AMP + diphosphate + H(+)</text>
        <dbReference type="Rhea" id="RHEA:11756"/>
        <dbReference type="Rhea" id="RHEA-COMP:9752"/>
        <dbReference type="Rhea" id="RHEA-COMP:10505"/>
        <dbReference type="ChEBI" id="CHEBI:15378"/>
        <dbReference type="ChEBI" id="CHEBI:29969"/>
        <dbReference type="ChEBI" id="CHEBI:30616"/>
        <dbReference type="ChEBI" id="CHEBI:33019"/>
        <dbReference type="ChEBI" id="CHEBI:57586"/>
        <dbReference type="ChEBI" id="CHEBI:83144"/>
        <dbReference type="ChEBI" id="CHEBI:456215"/>
        <dbReference type="EC" id="6.3.4.15"/>
    </reaction>
</comment>
<keyword evidence="3 6" id="KW-0067">ATP-binding</keyword>
<comment type="similarity">
    <text evidence="6">Belongs to the biotin--protein ligase family.</text>
</comment>
<dbReference type="Pfam" id="PF02237">
    <property type="entry name" value="BPL_C"/>
    <property type="match status" value="1"/>
</dbReference>
<evidence type="ECO:0000256" key="1">
    <source>
        <dbReference type="ARBA" id="ARBA00022598"/>
    </source>
</evidence>
<feature type="binding site" evidence="6">
    <location>
        <begin position="89"/>
        <end position="91"/>
    </location>
    <ligand>
        <name>biotin</name>
        <dbReference type="ChEBI" id="CHEBI:57586"/>
    </ligand>
</feature>
<accession>A0A9X1Z622</accession>
<evidence type="ECO:0000313" key="9">
    <source>
        <dbReference type="Proteomes" id="UP001139408"/>
    </source>
</evidence>
<dbReference type="Gene3D" id="1.10.10.10">
    <property type="entry name" value="Winged helix-like DNA-binding domain superfamily/Winged helix DNA-binding domain"/>
    <property type="match status" value="1"/>
</dbReference>
<comment type="caution">
    <text evidence="8">The sequence shown here is derived from an EMBL/GenBank/DDBJ whole genome shotgun (WGS) entry which is preliminary data.</text>
</comment>
<gene>
    <name evidence="6 8" type="primary">birA</name>
    <name evidence="8" type="ORF">L2749_16825</name>
</gene>
<dbReference type="EMBL" id="JAKILJ010000043">
    <property type="protein sequence ID" value="MCL1106896.1"/>
    <property type="molecule type" value="Genomic_DNA"/>
</dbReference>
<dbReference type="SUPFAM" id="SSF50037">
    <property type="entry name" value="C-terminal domain of transcriptional repressors"/>
    <property type="match status" value="1"/>
</dbReference>
<feature type="binding site" evidence="6">
    <location>
        <position position="183"/>
    </location>
    <ligand>
        <name>biotin</name>
        <dbReference type="ChEBI" id="CHEBI:57586"/>
    </ligand>
</feature>
<dbReference type="PROSITE" id="PS51733">
    <property type="entry name" value="BPL_LPL_CATALYTIC"/>
    <property type="match status" value="1"/>
</dbReference>